<sequence length="71" mass="8517">MRLPEFLRRFRFLAFLYDLTISTIVIARFVCCLPYGGRRRRRALRMLRDFRETFLFAMDCLRSSAMSTEGV</sequence>
<keyword evidence="1" id="KW-0812">Transmembrane</keyword>
<keyword evidence="1" id="KW-1133">Transmembrane helix</keyword>
<protein>
    <submittedName>
        <fullName evidence="2">Putative secreted peptide</fullName>
    </submittedName>
</protein>
<reference evidence="2" key="1">
    <citation type="submission" date="2018-01" db="EMBL/GenBank/DDBJ databases">
        <title>An insight into the sialome of Amazonian anophelines.</title>
        <authorList>
            <person name="Ribeiro J.M."/>
            <person name="Scarpassa V."/>
            <person name="Calvo E."/>
        </authorList>
    </citation>
    <scope>NUCLEOTIDE SEQUENCE</scope>
    <source>
        <tissue evidence="2">Salivary glands</tissue>
    </source>
</reference>
<dbReference type="EMBL" id="GGFM01012388">
    <property type="protein sequence ID" value="MBW33139.1"/>
    <property type="molecule type" value="Transcribed_RNA"/>
</dbReference>
<dbReference type="AlphaFoldDB" id="A0A2M3ZXA8"/>
<accession>A0A2M3ZXA8</accession>
<keyword evidence="1" id="KW-0472">Membrane</keyword>
<feature type="transmembrane region" description="Helical" evidence="1">
    <location>
        <begin position="12"/>
        <end position="36"/>
    </location>
</feature>
<evidence type="ECO:0000313" key="2">
    <source>
        <dbReference type="EMBL" id="MBW33139.1"/>
    </source>
</evidence>
<proteinExistence type="predicted"/>
<name>A0A2M3ZXA8_9DIPT</name>
<evidence type="ECO:0000256" key="1">
    <source>
        <dbReference type="SAM" id="Phobius"/>
    </source>
</evidence>
<organism evidence="2">
    <name type="scientific">Anopheles braziliensis</name>
    <dbReference type="NCBI Taxonomy" id="58242"/>
    <lineage>
        <taxon>Eukaryota</taxon>
        <taxon>Metazoa</taxon>
        <taxon>Ecdysozoa</taxon>
        <taxon>Arthropoda</taxon>
        <taxon>Hexapoda</taxon>
        <taxon>Insecta</taxon>
        <taxon>Pterygota</taxon>
        <taxon>Neoptera</taxon>
        <taxon>Endopterygota</taxon>
        <taxon>Diptera</taxon>
        <taxon>Nematocera</taxon>
        <taxon>Culicoidea</taxon>
        <taxon>Culicidae</taxon>
        <taxon>Anophelinae</taxon>
        <taxon>Anopheles</taxon>
    </lineage>
</organism>